<keyword evidence="3" id="KW-1185">Reference proteome</keyword>
<evidence type="ECO:0000313" key="3">
    <source>
        <dbReference type="Proteomes" id="UP000191160"/>
    </source>
</evidence>
<evidence type="ECO:0000256" key="1">
    <source>
        <dbReference type="SAM" id="SignalP"/>
    </source>
</evidence>
<name>A0A1T1H1B6_9GAMM</name>
<dbReference type="AlphaFoldDB" id="A0A1T1H1B6"/>
<accession>A0A1T1H1B6</accession>
<keyword evidence="1" id="KW-0732">Signal</keyword>
<dbReference type="EMBL" id="MVKX01000004">
    <property type="protein sequence ID" value="OOV83646.1"/>
    <property type="molecule type" value="Genomic_DNA"/>
</dbReference>
<feature type="chain" id="PRO_5010541571" description="Pilus assembly protein PilJ" evidence="1">
    <location>
        <begin position="44"/>
        <end position="285"/>
    </location>
</feature>
<sequence>MNNSRKLSKIKHENNKMLRAKSIIRPFLGITLALMLSACSTLATDHHSCELKVLSLQIPKQTEGFIRFASPRAVDGFKHNQQKFNQALTAMHKKYANRGGADKMLQDGQAINANIDLLVQHQNSLNALYEYQLLVSETIPSIQAEYNILADMMARANNSAIQAIIAKNQVYIAGRLLDSLLNLTDVNSIHPDDLDDFLADFETFNIYLKAQLNGNPELGVERVNNAEMRESLLSIQAETEEMMKSETMALLKQREPLLSVIKAARDNVTKSEEIFARLSEFESSQ</sequence>
<reference evidence="2 3" key="1">
    <citation type="submission" date="2017-02" db="EMBL/GenBank/DDBJ databases">
        <title>Acinetobacter sp. ANC 4945, whole genome shotgun sequencing project.</title>
        <authorList>
            <person name="Radolfova-Krizova L."/>
            <person name="Al Atrouni A."/>
            <person name="Nemec A."/>
        </authorList>
    </citation>
    <scope>NUCLEOTIDE SEQUENCE [LARGE SCALE GENOMIC DNA]</scope>
    <source>
        <strain evidence="2 3">ANC 4945</strain>
    </source>
</reference>
<evidence type="ECO:0008006" key="4">
    <source>
        <dbReference type="Google" id="ProtNLM"/>
    </source>
</evidence>
<protein>
    <recommendedName>
        <fullName evidence="4">Pilus assembly protein PilJ</fullName>
    </recommendedName>
</protein>
<dbReference type="Proteomes" id="UP000191160">
    <property type="component" value="Unassembled WGS sequence"/>
</dbReference>
<feature type="signal peptide" evidence="1">
    <location>
        <begin position="1"/>
        <end position="43"/>
    </location>
</feature>
<proteinExistence type="predicted"/>
<comment type="caution">
    <text evidence="2">The sequence shown here is derived from an EMBL/GenBank/DDBJ whole genome shotgun (WGS) entry which is preliminary data.</text>
</comment>
<evidence type="ECO:0000313" key="2">
    <source>
        <dbReference type="EMBL" id="OOV83646.1"/>
    </source>
</evidence>
<gene>
    <name evidence="2" type="ORF">B1202_08430</name>
</gene>
<organism evidence="2 3">
    <name type="scientific">Acinetobacter amyesii</name>
    <dbReference type="NCBI Taxonomy" id="2942470"/>
    <lineage>
        <taxon>Bacteria</taxon>
        <taxon>Pseudomonadati</taxon>
        <taxon>Pseudomonadota</taxon>
        <taxon>Gammaproteobacteria</taxon>
        <taxon>Moraxellales</taxon>
        <taxon>Moraxellaceae</taxon>
        <taxon>Acinetobacter</taxon>
    </lineage>
</organism>